<name>A0A7Y2H3X2_UNCEI</name>
<comment type="caution">
    <text evidence="1">The sequence shown here is derived from an EMBL/GenBank/DDBJ whole genome shotgun (WGS) entry which is preliminary data.</text>
</comment>
<evidence type="ECO:0000313" key="1">
    <source>
        <dbReference type="EMBL" id="NNF08198.1"/>
    </source>
</evidence>
<organism evidence="1 2">
    <name type="scientific">Eiseniibacteriota bacterium</name>
    <dbReference type="NCBI Taxonomy" id="2212470"/>
    <lineage>
        <taxon>Bacteria</taxon>
        <taxon>Candidatus Eiseniibacteriota</taxon>
    </lineage>
</organism>
<evidence type="ECO:0000313" key="2">
    <source>
        <dbReference type="Proteomes" id="UP000547674"/>
    </source>
</evidence>
<dbReference type="AlphaFoldDB" id="A0A7Y2H3X2"/>
<proteinExistence type="predicted"/>
<dbReference type="EMBL" id="JABDJR010000629">
    <property type="protein sequence ID" value="NNF08198.1"/>
    <property type="molecule type" value="Genomic_DNA"/>
</dbReference>
<protein>
    <submittedName>
        <fullName evidence="1">Uncharacterized protein</fullName>
    </submittedName>
</protein>
<feature type="non-terminal residue" evidence="1">
    <location>
        <position position="1"/>
    </location>
</feature>
<reference evidence="1 2" key="1">
    <citation type="submission" date="2020-03" db="EMBL/GenBank/DDBJ databases">
        <title>Metabolic flexibility allows generalist bacteria to become dominant in a frequently disturbed ecosystem.</title>
        <authorList>
            <person name="Chen Y.-J."/>
            <person name="Leung P.M."/>
            <person name="Bay S.K."/>
            <person name="Hugenholtz P."/>
            <person name="Kessler A.J."/>
            <person name="Shelley G."/>
            <person name="Waite D.W."/>
            <person name="Cook P.L."/>
            <person name="Greening C."/>
        </authorList>
    </citation>
    <scope>NUCLEOTIDE SEQUENCE [LARGE SCALE GENOMIC DNA]</scope>
    <source>
        <strain evidence="1">SS_bin_28</strain>
    </source>
</reference>
<accession>A0A7Y2H3X2</accession>
<dbReference type="Proteomes" id="UP000547674">
    <property type="component" value="Unassembled WGS sequence"/>
</dbReference>
<sequence>GWVSRDIIPRYTPIGESLGLWLKQQAEPDDLVAVTAAGAIPYFSELPTYDVLGLNDPHVRGRAAKRTGAWAPGHNRYDLDALMERRPRWIVWDFGVELNRRRLSTLRNYKGDPEELDYRRGLLARKDFQANYEIDTRTPAVTQRAYTVFRRRAP</sequence>
<gene>
    <name evidence="1" type="ORF">HKN21_15650</name>
</gene>